<reference evidence="3" key="1">
    <citation type="submission" date="2016-10" db="EMBL/GenBank/DDBJ databases">
        <authorList>
            <person name="Varghese N."/>
            <person name="Submissions S."/>
        </authorList>
    </citation>
    <scope>NUCLEOTIDE SEQUENCE [LARGE SCALE GENOMIC DNA]</scope>
    <source>
        <strain evidence="3">DSM 24536</strain>
    </source>
</reference>
<dbReference type="STRING" id="990371.SAMN05421813_11825"/>
<dbReference type="Proteomes" id="UP000199226">
    <property type="component" value="Unassembled WGS sequence"/>
</dbReference>
<protein>
    <submittedName>
        <fullName evidence="2">Uncharacterized protein</fullName>
    </submittedName>
</protein>
<accession>A0A1G9UX18</accession>
<evidence type="ECO:0000313" key="3">
    <source>
        <dbReference type="Proteomes" id="UP000199226"/>
    </source>
</evidence>
<keyword evidence="3" id="KW-1185">Reference proteome</keyword>
<sequence length="189" mass="21418">MPVQSAKNSEDHPLKKKYSLSSTSARKNAPLFRGLNFEGQVQNEDSENTSRFPVYNQKILKLLDDLECPVLLLPRLKSGNSIKQIGFFTDIRFTGISTIAMIVKIAKSFQAGLTLFNFAEPAIPEMDQDYANNFFLKKGMFKVNGMEVELVNVEKAIAYKNLESILDNRNIDMIATMNGRKELLYKLDL</sequence>
<gene>
    <name evidence="2" type="ORF">SAMN05421813_11825</name>
</gene>
<proteinExistence type="predicted"/>
<evidence type="ECO:0000313" key="2">
    <source>
        <dbReference type="EMBL" id="SDM64380.1"/>
    </source>
</evidence>
<dbReference type="EMBL" id="FNHH01000018">
    <property type="protein sequence ID" value="SDM64380.1"/>
    <property type="molecule type" value="Genomic_DNA"/>
</dbReference>
<organism evidence="2 3">
    <name type="scientific">Daejeonella rubra</name>
    <dbReference type="NCBI Taxonomy" id="990371"/>
    <lineage>
        <taxon>Bacteria</taxon>
        <taxon>Pseudomonadati</taxon>
        <taxon>Bacteroidota</taxon>
        <taxon>Sphingobacteriia</taxon>
        <taxon>Sphingobacteriales</taxon>
        <taxon>Sphingobacteriaceae</taxon>
        <taxon>Daejeonella</taxon>
    </lineage>
</organism>
<evidence type="ECO:0000256" key="1">
    <source>
        <dbReference type="SAM" id="MobiDB-lite"/>
    </source>
</evidence>
<dbReference type="AlphaFoldDB" id="A0A1G9UX18"/>
<name>A0A1G9UX18_9SPHI</name>
<feature type="region of interest" description="Disordered" evidence="1">
    <location>
        <begin position="1"/>
        <end position="22"/>
    </location>
</feature>